<feature type="compositionally biased region" description="Basic and acidic residues" evidence="1">
    <location>
        <begin position="55"/>
        <end position="83"/>
    </location>
</feature>
<feature type="compositionally biased region" description="Acidic residues" evidence="1">
    <location>
        <begin position="1"/>
        <end position="13"/>
    </location>
</feature>
<feature type="non-terminal residue" evidence="2">
    <location>
        <position position="83"/>
    </location>
</feature>
<feature type="region of interest" description="Disordered" evidence="1">
    <location>
        <begin position="52"/>
        <end position="83"/>
    </location>
</feature>
<evidence type="ECO:0000313" key="2">
    <source>
        <dbReference type="EMBL" id="CEK54125.1"/>
    </source>
</evidence>
<accession>A0A0B6YF39</accession>
<dbReference type="AlphaFoldDB" id="A0A0B6YF39"/>
<organism evidence="2">
    <name type="scientific">Arion vulgaris</name>
    <dbReference type="NCBI Taxonomy" id="1028688"/>
    <lineage>
        <taxon>Eukaryota</taxon>
        <taxon>Metazoa</taxon>
        <taxon>Spiralia</taxon>
        <taxon>Lophotrochozoa</taxon>
        <taxon>Mollusca</taxon>
        <taxon>Gastropoda</taxon>
        <taxon>Heterobranchia</taxon>
        <taxon>Euthyneura</taxon>
        <taxon>Panpulmonata</taxon>
        <taxon>Eupulmonata</taxon>
        <taxon>Stylommatophora</taxon>
        <taxon>Helicina</taxon>
        <taxon>Arionoidea</taxon>
        <taxon>Arionidae</taxon>
        <taxon>Arion</taxon>
    </lineage>
</organism>
<feature type="non-terminal residue" evidence="2">
    <location>
        <position position="1"/>
    </location>
</feature>
<evidence type="ECO:0000256" key="1">
    <source>
        <dbReference type="SAM" id="MobiDB-lite"/>
    </source>
</evidence>
<gene>
    <name evidence="2" type="primary">ORF22007</name>
</gene>
<name>A0A0B6YF39_9EUPU</name>
<reference evidence="2" key="1">
    <citation type="submission" date="2014-12" db="EMBL/GenBank/DDBJ databases">
        <title>Insight into the proteome of Arion vulgaris.</title>
        <authorList>
            <person name="Aradska J."/>
            <person name="Bulat T."/>
            <person name="Smidak R."/>
            <person name="Sarate P."/>
            <person name="Gangsoo J."/>
            <person name="Sialana F."/>
            <person name="Bilban M."/>
            <person name="Lubec G."/>
        </authorList>
    </citation>
    <scope>NUCLEOTIDE SEQUENCE</scope>
    <source>
        <tissue evidence="2">Skin</tissue>
    </source>
</reference>
<dbReference type="EMBL" id="HACG01007260">
    <property type="protein sequence ID" value="CEK54125.1"/>
    <property type="molecule type" value="Transcribed_RNA"/>
</dbReference>
<feature type="region of interest" description="Disordered" evidence="1">
    <location>
        <begin position="1"/>
        <end position="20"/>
    </location>
</feature>
<protein>
    <submittedName>
        <fullName evidence="2">Uncharacterized protein</fullName>
    </submittedName>
</protein>
<proteinExistence type="predicted"/>
<sequence>NTECETIDLDDDIPLSPTLPRTPKLLISHLSRNENSGDYSSTCQVRRSLFSSLHSKTEKEANNKIGKGDENEEKKNEEKTKIS</sequence>